<keyword evidence="1" id="KW-0175">Coiled coil</keyword>
<gene>
    <name evidence="2" type="ORF">NMU02_08045</name>
</gene>
<protein>
    <submittedName>
        <fullName evidence="2">Uncharacterized protein</fullName>
    </submittedName>
</protein>
<sequence length="56" mass="6597">MSRRTELEKEIEIAQKRLDNASEDTPRDVKDAWEKELNSLSVELNNLYDDDELEDS</sequence>
<evidence type="ECO:0000313" key="3">
    <source>
        <dbReference type="Proteomes" id="UP001205603"/>
    </source>
</evidence>
<comment type="caution">
    <text evidence="2">The sequence shown here is derived from an EMBL/GenBank/DDBJ whole genome shotgun (WGS) entry which is preliminary data.</text>
</comment>
<proteinExistence type="predicted"/>
<reference evidence="2 3" key="1">
    <citation type="submission" date="2022-07" db="EMBL/GenBank/DDBJ databases">
        <title>Fecal culturing of patients with breast cancer.</title>
        <authorList>
            <person name="Teng N.M.Y."/>
            <person name="Kiu R."/>
            <person name="Evans R."/>
            <person name="Baker D.J."/>
            <person name="Zenner C."/>
            <person name="Robinson S.D."/>
            <person name="Hall L.J."/>
        </authorList>
    </citation>
    <scope>NUCLEOTIDE SEQUENCE [LARGE SCALE GENOMIC DNA]</scope>
    <source>
        <strain evidence="2 3">LH1063</strain>
    </source>
</reference>
<evidence type="ECO:0000313" key="2">
    <source>
        <dbReference type="EMBL" id="MCP9612039.1"/>
    </source>
</evidence>
<name>A0ABT1MJ04_9BACT</name>
<evidence type="ECO:0000256" key="1">
    <source>
        <dbReference type="SAM" id="Coils"/>
    </source>
</evidence>
<keyword evidence="3" id="KW-1185">Reference proteome</keyword>
<dbReference type="RefSeq" id="WP_255027264.1">
    <property type="nucleotide sequence ID" value="NZ_JANDHW010000006.1"/>
</dbReference>
<dbReference type="Proteomes" id="UP001205603">
    <property type="component" value="Unassembled WGS sequence"/>
</dbReference>
<accession>A0ABT1MJ04</accession>
<organism evidence="2 3">
    <name type="scientific">Coprobacter tertius</name>
    <dbReference type="NCBI Taxonomy" id="2944915"/>
    <lineage>
        <taxon>Bacteria</taxon>
        <taxon>Pseudomonadati</taxon>
        <taxon>Bacteroidota</taxon>
        <taxon>Bacteroidia</taxon>
        <taxon>Bacteroidales</taxon>
        <taxon>Barnesiellaceae</taxon>
        <taxon>Coprobacter</taxon>
    </lineage>
</organism>
<feature type="coiled-coil region" evidence="1">
    <location>
        <begin position="4"/>
        <end position="50"/>
    </location>
</feature>
<dbReference type="EMBL" id="JANDHW010000006">
    <property type="protein sequence ID" value="MCP9612039.1"/>
    <property type="molecule type" value="Genomic_DNA"/>
</dbReference>